<keyword evidence="4" id="KW-1185">Reference proteome</keyword>
<evidence type="ECO:0000313" key="4">
    <source>
        <dbReference type="Proteomes" id="UP001165160"/>
    </source>
</evidence>
<organism evidence="3 4">
    <name type="scientific">Triparma verrucosa</name>
    <dbReference type="NCBI Taxonomy" id="1606542"/>
    <lineage>
        <taxon>Eukaryota</taxon>
        <taxon>Sar</taxon>
        <taxon>Stramenopiles</taxon>
        <taxon>Ochrophyta</taxon>
        <taxon>Bolidophyceae</taxon>
        <taxon>Parmales</taxon>
        <taxon>Triparmaceae</taxon>
        <taxon>Triparma</taxon>
    </lineage>
</organism>
<dbReference type="EMBL" id="BRXX01000082">
    <property type="protein sequence ID" value="GMH88453.1"/>
    <property type="molecule type" value="Genomic_DNA"/>
</dbReference>
<dbReference type="AlphaFoldDB" id="A0A9W7ESP4"/>
<comment type="caution">
    <text evidence="3">The sequence shown here is derived from an EMBL/GenBank/DDBJ whole genome shotgun (WGS) entry which is preliminary data.</text>
</comment>
<accession>A0A9W7ESP4</accession>
<dbReference type="Proteomes" id="UP001165160">
    <property type="component" value="Unassembled WGS sequence"/>
</dbReference>
<proteinExistence type="predicted"/>
<name>A0A9W7ESP4_9STRA</name>
<sequence length="639" mass="72210">MSSTRSYKRQRLANDAQTANWSSNLLALLDNDVGIYYLMKYFSPRDFANTLQLCKSMVKVRSLSSSSDTFHLLHNRRPYVPLPAVNTANRAMTFAMSFASNPYTLKAPAKKKPSTGIKHKTDLFSSEYSRSRFLKGLQNHKDLCEILNHEPQAALATDAPPASYDDDDDDDPEDCPSPPQPPMSAQALHIRDFFSDPKNFQSLNYHQRMLQSTNSTRKDVAKERWEEIAVTPKLLRHWLGKEVDDKQRYEIQNQRYKDFVHNLIRDDYLPYQADGPRLGNLKDLIGFHGGYSQQRSNHADFSSRETVVLLSLPGLCFPLSKTQPSVARALVAITQTQISWIENPSACGCCYSSSEETFFNVKVQLSIPSEQKSKLRQLFSFSYISTHNGSDYAEDDEDMGYTTKRVAFEVDSQLSDEFERFCCGTNADGQVGKILLLLLGLAPRRWQSVDMVTCIMAQCQTPFMSTNDNGYLFNEIFSAPSTSSTPTTTTTTTTTTTATAATATATIANIIPQTKPTVFLEMDYANDISYEAGFHREFLRQTTGGGDFFVKFPNVVNHYSPDTPAKLLNRYLSSEVNQKKFKTAAVHFETLFKRLGLQADNRSMNGLEKKLVNWQQKLDVLLAANAPAQCMRYYDGYDY</sequence>
<feature type="coiled-coil region" evidence="1">
    <location>
        <begin position="597"/>
        <end position="624"/>
    </location>
</feature>
<protein>
    <submittedName>
        <fullName evidence="3">Uncharacterized protein</fullName>
    </submittedName>
</protein>
<gene>
    <name evidence="3" type="ORF">TrVE_jg6954</name>
</gene>
<keyword evidence="1" id="KW-0175">Coiled coil</keyword>
<feature type="compositionally biased region" description="Acidic residues" evidence="2">
    <location>
        <begin position="164"/>
        <end position="174"/>
    </location>
</feature>
<evidence type="ECO:0000256" key="2">
    <source>
        <dbReference type="SAM" id="MobiDB-lite"/>
    </source>
</evidence>
<evidence type="ECO:0000313" key="3">
    <source>
        <dbReference type="EMBL" id="GMH88453.1"/>
    </source>
</evidence>
<feature type="region of interest" description="Disordered" evidence="2">
    <location>
        <begin position="157"/>
        <end position="184"/>
    </location>
</feature>
<evidence type="ECO:0000256" key="1">
    <source>
        <dbReference type="SAM" id="Coils"/>
    </source>
</evidence>
<reference evidence="4" key="1">
    <citation type="journal article" date="2023" name="Commun. Biol.">
        <title>Genome analysis of Parmales, the sister group of diatoms, reveals the evolutionary specialization of diatoms from phago-mixotrophs to photoautotrophs.</title>
        <authorList>
            <person name="Ban H."/>
            <person name="Sato S."/>
            <person name="Yoshikawa S."/>
            <person name="Yamada K."/>
            <person name="Nakamura Y."/>
            <person name="Ichinomiya M."/>
            <person name="Sato N."/>
            <person name="Blanc-Mathieu R."/>
            <person name="Endo H."/>
            <person name="Kuwata A."/>
            <person name="Ogata H."/>
        </authorList>
    </citation>
    <scope>NUCLEOTIDE SEQUENCE [LARGE SCALE GENOMIC DNA]</scope>
    <source>
        <strain evidence="4">NIES 3699</strain>
    </source>
</reference>